<keyword evidence="2" id="KW-1133">Transmembrane helix</keyword>
<evidence type="ECO:0000256" key="2">
    <source>
        <dbReference type="SAM" id="Phobius"/>
    </source>
</evidence>
<accession>A0A854QKT2</accession>
<gene>
    <name evidence="3" type="ORF">C361_00305</name>
</gene>
<feature type="region of interest" description="Disordered" evidence="1">
    <location>
        <begin position="182"/>
        <end position="230"/>
    </location>
</feature>
<dbReference type="EMBL" id="AMKT01000007">
    <property type="protein sequence ID" value="OXG29871.1"/>
    <property type="molecule type" value="Genomic_DNA"/>
</dbReference>
<feature type="compositionally biased region" description="Basic and acidic residues" evidence="1">
    <location>
        <begin position="182"/>
        <end position="199"/>
    </location>
</feature>
<dbReference type="AlphaFoldDB" id="A0A854QKT2"/>
<evidence type="ECO:0000256" key="1">
    <source>
        <dbReference type="SAM" id="MobiDB-lite"/>
    </source>
</evidence>
<comment type="caution">
    <text evidence="3">The sequence shown here is derived from an EMBL/GenBank/DDBJ whole genome shotgun (WGS) entry which is preliminary data.</text>
</comment>
<sequence>MGIEIGHLEIAAIASAGVALILVIFISVLYLVRRKSKWKLHLLHDHRPVTSATPLSPSRQSEINRETFTAFGFGATRMVSLPHIQAQITSSNPSTAQTSLVTPTNSSYNGKKQKLTKALKDIGCPSPASGRRKSEELVVITYEDGLRKLGIDPSGEAHRPHHILYPEEYDNTEEIALFEPQIKGRMDSPRAKPGRDRGVGRVAPPTLESTWLPSYYHSPDSGKINDTVYE</sequence>
<protein>
    <submittedName>
        <fullName evidence="3">Uncharacterized protein</fullName>
    </submittedName>
</protein>
<proteinExistence type="predicted"/>
<reference evidence="3 4" key="1">
    <citation type="submission" date="2017-06" db="EMBL/GenBank/DDBJ databases">
        <title>Global population genomics of the pathogenic fungus Cryptococcus neoformans var. grubii.</title>
        <authorList>
            <person name="Cuomo C."/>
            <person name="Litvintseva A."/>
            <person name="Chen Y."/>
            <person name="Young S."/>
            <person name="Zeng Q."/>
            <person name="Chapman S."/>
            <person name="Gujja S."/>
            <person name="Saif S."/>
            <person name="Birren B."/>
        </authorList>
    </citation>
    <scope>NUCLEOTIDE SEQUENCE [LARGE SCALE GENOMIC DNA]</scope>
    <source>
        <strain evidence="3 4">Tu259-1</strain>
    </source>
</reference>
<dbReference type="OrthoDB" id="2573841at2759"/>
<organism evidence="3 4">
    <name type="scientific">Cryptococcus neoformans Tu259-1</name>
    <dbReference type="NCBI Taxonomy" id="1230072"/>
    <lineage>
        <taxon>Eukaryota</taxon>
        <taxon>Fungi</taxon>
        <taxon>Dikarya</taxon>
        <taxon>Basidiomycota</taxon>
        <taxon>Agaricomycotina</taxon>
        <taxon>Tremellomycetes</taxon>
        <taxon>Tremellales</taxon>
        <taxon>Cryptococcaceae</taxon>
        <taxon>Cryptococcus</taxon>
        <taxon>Cryptococcus neoformans species complex</taxon>
    </lineage>
</organism>
<dbReference type="Proteomes" id="UP000199727">
    <property type="component" value="Unassembled WGS sequence"/>
</dbReference>
<feature type="region of interest" description="Disordered" evidence="1">
    <location>
        <begin position="90"/>
        <end position="111"/>
    </location>
</feature>
<keyword evidence="2" id="KW-0812">Transmembrane</keyword>
<evidence type="ECO:0000313" key="3">
    <source>
        <dbReference type="EMBL" id="OXG29871.1"/>
    </source>
</evidence>
<name>A0A854QKT2_CRYNE</name>
<feature type="compositionally biased region" description="Polar residues" evidence="1">
    <location>
        <begin position="90"/>
        <end position="110"/>
    </location>
</feature>
<keyword evidence="2" id="KW-0472">Membrane</keyword>
<feature type="transmembrane region" description="Helical" evidence="2">
    <location>
        <begin position="12"/>
        <end position="32"/>
    </location>
</feature>
<evidence type="ECO:0000313" key="4">
    <source>
        <dbReference type="Proteomes" id="UP000199727"/>
    </source>
</evidence>